<feature type="transmembrane region" description="Helical" evidence="1">
    <location>
        <begin position="76"/>
        <end position="98"/>
    </location>
</feature>
<dbReference type="Gene3D" id="1.10.760.10">
    <property type="entry name" value="Cytochrome c-like domain"/>
    <property type="match status" value="1"/>
</dbReference>
<dbReference type="PANTHER" id="PTHR35889">
    <property type="entry name" value="CYCLOINULO-OLIGOSACCHARIDE FRUCTANOTRANSFERASE-RELATED"/>
    <property type="match status" value="1"/>
</dbReference>
<dbReference type="Pfam" id="PF07635">
    <property type="entry name" value="PSCyt1"/>
    <property type="match status" value="1"/>
</dbReference>
<dbReference type="InterPro" id="IPR036909">
    <property type="entry name" value="Cyt_c-like_dom_sf"/>
</dbReference>
<proteinExistence type="predicted"/>
<reference evidence="3 4" key="1">
    <citation type="submission" date="2022-01" db="EMBL/GenBank/DDBJ databases">
        <title>Paraglaciecola sp. G1-23.</title>
        <authorList>
            <person name="Jin M.S."/>
            <person name="Han D.M."/>
            <person name="Kim H.M."/>
            <person name="Jeon C.O."/>
        </authorList>
    </citation>
    <scope>NUCLEOTIDE SEQUENCE [LARGE SCALE GENOMIC DNA]</scope>
    <source>
        <strain evidence="3 4">G1-23</strain>
    </source>
</reference>
<feature type="transmembrane region" description="Helical" evidence="1">
    <location>
        <begin position="46"/>
        <end position="64"/>
    </location>
</feature>
<evidence type="ECO:0000259" key="2">
    <source>
        <dbReference type="Pfam" id="PF07635"/>
    </source>
</evidence>
<dbReference type="RefSeq" id="WP_235310692.1">
    <property type="nucleotide sequence ID" value="NZ_JAKGAS010000002.1"/>
</dbReference>
<sequence length="476" mass="52337">MDLIQFFGRFHVLVLHLPIGILLLVALIEIHTTLFQKERAKLLNQVWFWGAVSAIFACILGYMLSLGGGYNENAVFIHKSFGISVAVTAIICTLLFSYKKNVGKLLTSALVSLQLFLLFATGHYGANMTHGETYLVEHAPNFVRTIAGFEPHKAPRPAITQIDQADIYLDIVQPILKANCVSCHNDSKAKGQLNLANIEGIKKGGKIEHTLGDGKLSNSELYKRITLDEHDKKFMPAEGKTPLTDTQVKTIAWWIKAGAPMSGTLQASTLSKEDKKALSQTLGLAPADNAWPLAKRTEVPGEVIGQLQKQEFLVKTIASKINYLDVDYSSNLQAISDDAISALVSAKDYIAYLNLINSQITQEQIAEISQLPNLLRLRLNKTPVSDEGIRSLQTLPNLEYLNLFGTQISDSSLRTLTEFPSLKQVYVGQTGVTQTAISEIVAIKPDLQVFALSNKLAEFQESTKQALGKETKKAAK</sequence>
<feature type="transmembrane region" description="Helical" evidence="1">
    <location>
        <begin position="105"/>
        <end position="126"/>
    </location>
</feature>
<name>A0ABS9D2K5_9ALTE</name>
<evidence type="ECO:0000256" key="1">
    <source>
        <dbReference type="SAM" id="Phobius"/>
    </source>
</evidence>
<keyword evidence="1" id="KW-0812">Transmembrane</keyword>
<dbReference type="PANTHER" id="PTHR35889:SF3">
    <property type="entry name" value="F-BOX DOMAIN-CONTAINING PROTEIN"/>
    <property type="match status" value="1"/>
</dbReference>
<evidence type="ECO:0000313" key="3">
    <source>
        <dbReference type="EMBL" id="MCF2947157.1"/>
    </source>
</evidence>
<keyword evidence="1" id="KW-0472">Membrane</keyword>
<protein>
    <recommendedName>
        <fullName evidence="2">Cytochrome C Planctomycete-type domain-containing protein</fullName>
    </recommendedName>
</protein>
<dbReference type="SUPFAM" id="SSF46626">
    <property type="entry name" value="Cytochrome c"/>
    <property type="match status" value="1"/>
</dbReference>
<accession>A0ABS9D2K5</accession>
<dbReference type="SUPFAM" id="SSF52047">
    <property type="entry name" value="RNI-like"/>
    <property type="match status" value="1"/>
</dbReference>
<comment type="caution">
    <text evidence="3">The sequence shown here is derived from an EMBL/GenBank/DDBJ whole genome shotgun (WGS) entry which is preliminary data.</text>
</comment>
<dbReference type="InterPro" id="IPR032675">
    <property type="entry name" value="LRR_dom_sf"/>
</dbReference>
<dbReference type="Gene3D" id="3.80.10.10">
    <property type="entry name" value="Ribonuclease Inhibitor"/>
    <property type="match status" value="1"/>
</dbReference>
<organism evidence="3 4">
    <name type="scientific">Paraglaciecola algarum</name>
    <dbReference type="NCBI Taxonomy" id="3050085"/>
    <lineage>
        <taxon>Bacteria</taxon>
        <taxon>Pseudomonadati</taxon>
        <taxon>Pseudomonadota</taxon>
        <taxon>Gammaproteobacteria</taxon>
        <taxon>Alteromonadales</taxon>
        <taxon>Alteromonadaceae</taxon>
        <taxon>Paraglaciecola</taxon>
    </lineage>
</organism>
<gene>
    <name evidence="3" type="ORF">L0668_03495</name>
</gene>
<dbReference type="InterPro" id="IPR011429">
    <property type="entry name" value="Cyt_c_Planctomycete-type"/>
</dbReference>
<evidence type="ECO:0000313" key="4">
    <source>
        <dbReference type="Proteomes" id="UP001521137"/>
    </source>
</evidence>
<dbReference type="Proteomes" id="UP001521137">
    <property type="component" value="Unassembled WGS sequence"/>
</dbReference>
<dbReference type="EMBL" id="JAKGAS010000002">
    <property type="protein sequence ID" value="MCF2947157.1"/>
    <property type="molecule type" value="Genomic_DNA"/>
</dbReference>
<feature type="domain" description="Cytochrome C Planctomycete-type" evidence="2">
    <location>
        <begin position="180"/>
        <end position="236"/>
    </location>
</feature>
<keyword evidence="4" id="KW-1185">Reference proteome</keyword>
<feature type="transmembrane region" description="Helical" evidence="1">
    <location>
        <begin position="12"/>
        <end position="34"/>
    </location>
</feature>
<keyword evidence="1" id="KW-1133">Transmembrane helix</keyword>